<evidence type="ECO:0000313" key="2">
    <source>
        <dbReference type="Proteomes" id="UP001208570"/>
    </source>
</evidence>
<accession>A0AAD9K1E1</accession>
<dbReference type="EMBL" id="JAODUP010000088">
    <property type="protein sequence ID" value="KAK2162974.1"/>
    <property type="molecule type" value="Genomic_DNA"/>
</dbReference>
<proteinExistence type="predicted"/>
<protein>
    <submittedName>
        <fullName evidence="1">Uncharacterized protein</fullName>
    </submittedName>
</protein>
<gene>
    <name evidence="1" type="ORF">LSH36_88g02007</name>
</gene>
<keyword evidence="2" id="KW-1185">Reference proteome</keyword>
<sequence>MKRYKELLAVFVCPSSGVFKPIRAGILSGRFFSVASSSSVNYWEQPNVMMFPVERPAWAKTSQGLDVYDLTDEESALH</sequence>
<evidence type="ECO:0000313" key="1">
    <source>
        <dbReference type="EMBL" id="KAK2162974.1"/>
    </source>
</evidence>
<organism evidence="1 2">
    <name type="scientific">Paralvinella palmiformis</name>
    <dbReference type="NCBI Taxonomy" id="53620"/>
    <lineage>
        <taxon>Eukaryota</taxon>
        <taxon>Metazoa</taxon>
        <taxon>Spiralia</taxon>
        <taxon>Lophotrochozoa</taxon>
        <taxon>Annelida</taxon>
        <taxon>Polychaeta</taxon>
        <taxon>Sedentaria</taxon>
        <taxon>Canalipalpata</taxon>
        <taxon>Terebellida</taxon>
        <taxon>Terebelliformia</taxon>
        <taxon>Alvinellidae</taxon>
        <taxon>Paralvinella</taxon>
    </lineage>
</organism>
<comment type="caution">
    <text evidence="1">The sequence shown here is derived from an EMBL/GenBank/DDBJ whole genome shotgun (WGS) entry which is preliminary data.</text>
</comment>
<dbReference type="Proteomes" id="UP001208570">
    <property type="component" value="Unassembled WGS sequence"/>
</dbReference>
<name>A0AAD9K1E1_9ANNE</name>
<reference evidence="1" key="1">
    <citation type="journal article" date="2023" name="Mol. Biol. Evol.">
        <title>Third-Generation Sequencing Reveals the Adaptive Role of the Epigenome in Three Deep-Sea Polychaetes.</title>
        <authorList>
            <person name="Perez M."/>
            <person name="Aroh O."/>
            <person name="Sun Y."/>
            <person name="Lan Y."/>
            <person name="Juniper S.K."/>
            <person name="Young C.R."/>
            <person name="Angers B."/>
            <person name="Qian P.Y."/>
        </authorList>
    </citation>
    <scope>NUCLEOTIDE SEQUENCE</scope>
    <source>
        <strain evidence="1">P08H-3</strain>
    </source>
</reference>
<dbReference type="AlphaFoldDB" id="A0AAD9K1E1"/>